<keyword evidence="1" id="KW-1133">Transmembrane helix</keyword>
<protein>
    <submittedName>
        <fullName evidence="2">Uncharacterized protein</fullName>
    </submittedName>
</protein>
<keyword evidence="3" id="KW-1185">Reference proteome</keyword>
<name>A0A844G3G5_9BACT</name>
<gene>
    <name evidence="2" type="ORF">FYJ85_10325</name>
</gene>
<comment type="caution">
    <text evidence="2">The sequence shown here is derived from an EMBL/GenBank/DDBJ whole genome shotgun (WGS) entry which is preliminary data.</text>
</comment>
<proteinExistence type="predicted"/>
<dbReference type="EMBL" id="VUNS01000010">
    <property type="protein sequence ID" value="MST97435.1"/>
    <property type="molecule type" value="Genomic_DNA"/>
</dbReference>
<dbReference type="Proteomes" id="UP000435649">
    <property type="component" value="Unassembled WGS sequence"/>
</dbReference>
<keyword evidence="1" id="KW-0812">Transmembrane</keyword>
<organism evidence="2 3">
    <name type="scientific">Victivallis lenta</name>
    <dbReference type="NCBI Taxonomy" id="2606640"/>
    <lineage>
        <taxon>Bacteria</taxon>
        <taxon>Pseudomonadati</taxon>
        <taxon>Lentisphaerota</taxon>
        <taxon>Lentisphaeria</taxon>
        <taxon>Victivallales</taxon>
        <taxon>Victivallaceae</taxon>
        <taxon>Victivallis</taxon>
    </lineage>
</organism>
<evidence type="ECO:0000313" key="3">
    <source>
        <dbReference type="Proteomes" id="UP000435649"/>
    </source>
</evidence>
<feature type="transmembrane region" description="Helical" evidence="1">
    <location>
        <begin position="28"/>
        <end position="46"/>
    </location>
</feature>
<keyword evidence="1" id="KW-0472">Membrane</keyword>
<dbReference type="RefSeq" id="WP_154418358.1">
    <property type="nucleotide sequence ID" value="NZ_VUNS01000010.1"/>
</dbReference>
<accession>A0A844G3G5</accession>
<sequence>MWLYLIVSLTAFAGFLIGRRSERPAGRIAAGVCFAVLLLSTVFGLMRSEDRDFAARERDYYASQAARIGVALKERNASGRVTLLVFEELKETEEVEEFRRVLARFGECGDIAIRTVALAHPAALTGAGRLDAGEFRRVLEEAADDAVVSLVGLPRDLRGVRELRRGRAERMPLIAVCDDPVPPRVLKENLIDAAVLPKRNAFFSTEPVSDYLKAFDERYYYAKAY</sequence>
<reference evidence="2 3" key="1">
    <citation type="submission" date="2019-08" db="EMBL/GenBank/DDBJ databases">
        <title>In-depth cultivation of the pig gut microbiome towards novel bacterial diversity and tailored functional studies.</title>
        <authorList>
            <person name="Wylensek D."/>
            <person name="Hitch T.C.A."/>
            <person name="Clavel T."/>
        </authorList>
    </citation>
    <scope>NUCLEOTIDE SEQUENCE [LARGE SCALE GENOMIC DNA]</scope>
    <source>
        <strain evidence="2 3">BBE-744-WT-12</strain>
    </source>
</reference>
<dbReference type="AlphaFoldDB" id="A0A844G3G5"/>
<evidence type="ECO:0000256" key="1">
    <source>
        <dbReference type="SAM" id="Phobius"/>
    </source>
</evidence>
<evidence type="ECO:0000313" key="2">
    <source>
        <dbReference type="EMBL" id="MST97435.1"/>
    </source>
</evidence>